<evidence type="ECO:0000313" key="7">
    <source>
        <dbReference type="EnsemblMetazoa" id="CLYHEMP020442.1"/>
    </source>
</evidence>
<evidence type="ECO:0000256" key="2">
    <source>
        <dbReference type="ARBA" id="ARBA00022490"/>
    </source>
</evidence>
<dbReference type="OrthoDB" id="4189at2759"/>
<dbReference type="Gene3D" id="2.130.10.10">
    <property type="entry name" value="YVTN repeat-like/Quinoprotein amine dehydrogenase"/>
    <property type="match status" value="2"/>
</dbReference>
<dbReference type="SUPFAM" id="SSF50978">
    <property type="entry name" value="WD40 repeat-like"/>
    <property type="match status" value="1"/>
</dbReference>
<organism evidence="7 8">
    <name type="scientific">Clytia hemisphaerica</name>
    <dbReference type="NCBI Taxonomy" id="252671"/>
    <lineage>
        <taxon>Eukaryota</taxon>
        <taxon>Metazoa</taxon>
        <taxon>Cnidaria</taxon>
        <taxon>Hydrozoa</taxon>
        <taxon>Hydroidolina</taxon>
        <taxon>Leptothecata</taxon>
        <taxon>Obeliida</taxon>
        <taxon>Clytiidae</taxon>
        <taxon>Clytia</taxon>
    </lineage>
</organism>
<dbReference type="SMART" id="SM00320">
    <property type="entry name" value="WD40"/>
    <property type="match status" value="6"/>
</dbReference>
<dbReference type="GO" id="GO:0005737">
    <property type="term" value="C:cytoplasm"/>
    <property type="evidence" value="ECO:0007669"/>
    <property type="project" value="UniProtKB-SubCell"/>
</dbReference>
<feature type="compositionally biased region" description="Basic and acidic residues" evidence="6">
    <location>
        <begin position="137"/>
        <end position="159"/>
    </location>
</feature>
<protein>
    <recommendedName>
        <fullName evidence="9">Cytoplasmic dynein intermediate chain</fullName>
    </recommendedName>
</protein>
<feature type="compositionally biased region" description="Basic and acidic residues" evidence="6">
    <location>
        <begin position="1"/>
        <end position="20"/>
    </location>
</feature>
<dbReference type="PANTHER" id="PTHR12442">
    <property type="entry name" value="DYNEIN INTERMEDIATE CHAIN"/>
    <property type="match status" value="1"/>
</dbReference>
<feature type="region of interest" description="Disordered" evidence="6">
    <location>
        <begin position="1"/>
        <end position="106"/>
    </location>
</feature>
<evidence type="ECO:0000256" key="4">
    <source>
        <dbReference type="ARBA" id="ARBA00022737"/>
    </source>
</evidence>
<evidence type="ECO:0000256" key="3">
    <source>
        <dbReference type="ARBA" id="ARBA00022574"/>
    </source>
</evidence>
<dbReference type="Proteomes" id="UP000594262">
    <property type="component" value="Unplaced"/>
</dbReference>
<comment type="subcellular location">
    <subcellularLocation>
        <location evidence="1">Cytoplasm</location>
    </subcellularLocation>
</comment>
<reference evidence="7" key="1">
    <citation type="submission" date="2021-01" db="UniProtKB">
        <authorList>
            <consortium name="EnsemblMetazoa"/>
        </authorList>
    </citation>
    <scope>IDENTIFICATION</scope>
</reference>
<dbReference type="RefSeq" id="XP_066932539.1">
    <property type="nucleotide sequence ID" value="XM_067076438.1"/>
</dbReference>
<name>A0A7M5XC25_9CNID</name>
<proteinExistence type="predicted"/>
<feature type="compositionally biased region" description="Low complexity" evidence="6">
    <location>
        <begin position="589"/>
        <end position="606"/>
    </location>
</feature>
<keyword evidence="8" id="KW-1185">Reference proteome</keyword>
<dbReference type="InterPro" id="IPR050687">
    <property type="entry name" value="Dynein_IC"/>
</dbReference>
<dbReference type="GO" id="GO:0010970">
    <property type="term" value="P:transport along microtubule"/>
    <property type="evidence" value="ECO:0007669"/>
    <property type="project" value="TreeGrafter"/>
</dbReference>
<dbReference type="Pfam" id="PF00400">
    <property type="entry name" value="WD40"/>
    <property type="match status" value="2"/>
</dbReference>
<evidence type="ECO:0000313" key="8">
    <source>
        <dbReference type="Proteomes" id="UP000594262"/>
    </source>
</evidence>
<dbReference type="FunFam" id="2.130.10.10:FF:000781">
    <property type="entry name" value="Cytoplasmic dynein intermediate chain"/>
    <property type="match status" value="1"/>
</dbReference>
<feature type="region of interest" description="Disordered" evidence="6">
    <location>
        <begin position="121"/>
        <end position="162"/>
    </location>
</feature>
<feature type="compositionally biased region" description="Polar residues" evidence="6">
    <location>
        <begin position="66"/>
        <end position="82"/>
    </location>
</feature>
<dbReference type="AlphaFoldDB" id="A0A7M5XC25"/>
<dbReference type="EnsemblMetazoa" id="CLYHEMT020442.1">
    <property type="protein sequence ID" value="CLYHEMP020442.1"/>
    <property type="gene ID" value="CLYHEMG020442"/>
</dbReference>
<accession>A0A7M5XC25</accession>
<keyword evidence="3 5" id="KW-0853">WD repeat</keyword>
<keyword evidence="4" id="KW-0677">Repeat</keyword>
<evidence type="ECO:0000256" key="1">
    <source>
        <dbReference type="ARBA" id="ARBA00004496"/>
    </source>
</evidence>
<dbReference type="InterPro" id="IPR015943">
    <property type="entry name" value="WD40/YVTN_repeat-like_dom_sf"/>
</dbReference>
<dbReference type="InterPro" id="IPR036322">
    <property type="entry name" value="WD40_repeat_dom_sf"/>
</dbReference>
<dbReference type="InterPro" id="IPR001680">
    <property type="entry name" value="WD40_rpt"/>
</dbReference>
<feature type="region of interest" description="Disordered" evidence="6">
    <location>
        <begin position="584"/>
        <end position="606"/>
    </location>
</feature>
<feature type="compositionally biased region" description="Low complexity" evidence="6">
    <location>
        <begin position="26"/>
        <end position="41"/>
    </location>
</feature>
<dbReference type="PROSITE" id="PS50082">
    <property type="entry name" value="WD_REPEATS_2"/>
    <property type="match status" value="1"/>
</dbReference>
<sequence length="606" mass="67106">MADRKAELDRKKKRLEEIRAQRNKNKPSAAASTSTSSPVHSSPKHGADATSGSDIDNLLKGLDLGTTPSASTPKSAPDTQPAGSEVKTTTTSAPTKSVTLSVSHREPVNVAPKELVSYEKGVQVQTIEEKDEPEPEPEIKTEEGNKDETDDKPIKKEETPQVVEMSDEAKQKILQSQNFAQFFDHAARIIEKAICEEDYAFDYGAIKDENEGDTMTSKKLALNRKFFDERWSKHRCVTCMDYSIQYPELLVASYNQNEAAPQDPDGVALVWNNKYNTQTPEYIFHNQSAIMSVCFAQFHPNLLVGGSYSGQIVLWDNRSRKRTPVQKTPLSASAHTHPVYCVEVVGTQNAHNLITFSTDGKMCSWSLDMLSQPQDVIDLQHTHSRYVAVTGASFQPGDVNNFVVGTEDGSVFSAQRHGTNQGLSEQFEGHHGPVTGINYNKVPGPIDFSHLFLTSSFDWTIKLWNNKSTKVLYSFEDNGDYVYDVEWSPKHPALFATVDGMGKLDLWNLNNDTEVPTSSVTVDPMAAINRVKWSGSGLQLAAGDDEGYIYIYDVGEQLALPRPDEWNRLVNTLQELQANQATVGDLERPLSPSSSLQSSLVSPGRI</sequence>
<feature type="compositionally biased region" description="Low complexity" evidence="6">
    <location>
        <begin position="86"/>
        <end position="99"/>
    </location>
</feature>
<dbReference type="GO" id="GO:0045503">
    <property type="term" value="F:dynein light chain binding"/>
    <property type="evidence" value="ECO:0007669"/>
    <property type="project" value="TreeGrafter"/>
</dbReference>
<evidence type="ECO:0000256" key="5">
    <source>
        <dbReference type="PROSITE-ProRule" id="PRU00221"/>
    </source>
</evidence>
<dbReference type="GO" id="GO:0005868">
    <property type="term" value="C:cytoplasmic dynein complex"/>
    <property type="evidence" value="ECO:0007669"/>
    <property type="project" value="TreeGrafter"/>
</dbReference>
<keyword evidence="2" id="KW-0963">Cytoplasm</keyword>
<dbReference type="GeneID" id="136820243"/>
<dbReference type="PANTHER" id="PTHR12442:SF22">
    <property type="entry name" value="CYTOPLASMIC DYNEIN 1 INTERMEDIATE CHAIN-RELATED"/>
    <property type="match status" value="1"/>
</dbReference>
<evidence type="ECO:0008006" key="9">
    <source>
        <dbReference type="Google" id="ProtNLM"/>
    </source>
</evidence>
<evidence type="ECO:0000256" key="6">
    <source>
        <dbReference type="SAM" id="MobiDB-lite"/>
    </source>
</evidence>
<dbReference type="GO" id="GO:0045504">
    <property type="term" value="F:dynein heavy chain binding"/>
    <property type="evidence" value="ECO:0007669"/>
    <property type="project" value="TreeGrafter"/>
</dbReference>
<feature type="repeat" description="WD" evidence="5">
    <location>
        <begin position="427"/>
        <end position="474"/>
    </location>
</feature>